<organism evidence="1">
    <name type="scientific">termite gut metagenome</name>
    <dbReference type="NCBI Taxonomy" id="433724"/>
    <lineage>
        <taxon>unclassified sequences</taxon>
        <taxon>metagenomes</taxon>
        <taxon>organismal metagenomes</taxon>
    </lineage>
</organism>
<protein>
    <submittedName>
        <fullName evidence="1">Uncharacterized protein</fullName>
    </submittedName>
</protein>
<sequence length="251" mass="27519">MKSSYIYTMIRNRDLPKTYENMKKAIFIAAIIALISAGCGKVENPDGGATSHITRLSGKIAGTIDDQGTRISGVVDDDLWVLAGKTGPFTIKVKVYGIAGTPPATVASGPLAEDGTFSVELPATVDEGLLIDPGYSDQTGIVMSDTGLRTCPPQQTMLYIYDGADHNIGTVGYYSPDTARGDLLYADRDCTVRGTISFTPEGEEAVFTDTYDYNLRRGWNWIFIYDDERPDFTIRTKIPSDARYYMSGWIE</sequence>
<reference evidence="1" key="1">
    <citation type="submission" date="2012-10" db="EMBL/GenBank/DDBJ databases">
        <authorList>
            <person name="Sandrine L."/>
        </authorList>
    </citation>
    <scope>NUCLEOTIDE SEQUENCE</scope>
</reference>
<evidence type="ECO:0000313" key="1">
    <source>
        <dbReference type="EMBL" id="CCO21175.1"/>
    </source>
</evidence>
<accession>S0DFM4</accession>
<reference evidence="1" key="2">
    <citation type="journal article" date="2013" name="Biotechnol. Biofuels">
        <title>Mining for hemicellulases in the fungus-growing termite Pseudacanthotermes militaris using functional metagenomics.</title>
        <authorList>
            <person name="Bastien G."/>
            <person name="Arnal G."/>
            <person name="Bozonnet S."/>
            <person name="Laguerre S."/>
            <person name="Ferreira F."/>
            <person name="Faure R."/>
            <person name="Henrissat B."/>
            <person name="Lefevre F."/>
            <person name="Robe P."/>
            <person name="Bouchez O."/>
            <person name="Noirot C."/>
            <person name="Dumon C."/>
            <person name="O'Donohue M."/>
        </authorList>
    </citation>
    <scope>NUCLEOTIDE SEQUENCE</scope>
</reference>
<proteinExistence type="predicted"/>
<name>S0DFM4_9ZZZZ</name>
<gene>
    <name evidence="1" type="ORF">BN138_363</name>
</gene>
<dbReference type="EMBL" id="HF548287">
    <property type="protein sequence ID" value="CCO21175.1"/>
    <property type="molecule type" value="Genomic_DNA"/>
</dbReference>
<dbReference type="AlphaFoldDB" id="S0DFM4"/>